<dbReference type="Gene3D" id="3.10.620.30">
    <property type="match status" value="1"/>
</dbReference>
<dbReference type="Proteomes" id="UP001342631">
    <property type="component" value="Unassembled WGS sequence"/>
</dbReference>
<reference evidence="3 4" key="1">
    <citation type="journal article" date="2024" name="Arch. Microbiol.">
        <title>Corallococcus caeni sp. nov., a novel myxobacterium isolated from activated sludge.</title>
        <authorList>
            <person name="Tomita S."/>
            <person name="Nakai R."/>
            <person name="Kuroda K."/>
            <person name="Kurashita H."/>
            <person name="Hatamoto M."/>
            <person name="Yamaguchi T."/>
            <person name="Narihiro T."/>
        </authorList>
    </citation>
    <scope>NUCLEOTIDE SEQUENCE [LARGE SCALE GENOMIC DNA]</scope>
    <source>
        <strain evidence="3 4">NO1</strain>
    </source>
</reference>
<accession>A0ABQ6QS62</accession>
<gene>
    <name evidence="3" type="ORF">ASNO1_31120</name>
</gene>
<comment type="caution">
    <text evidence="3">The sequence shown here is derived from an EMBL/GenBank/DDBJ whole genome shotgun (WGS) entry which is preliminary data.</text>
</comment>
<feature type="chain" id="PRO_5046181968" description="Transglutaminase domain-containing protein" evidence="2">
    <location>
        <begin position="21"/>
        <end position="375"/>
    </location>
</feature>
<evidence type="ECO:0000313" key="4">
    <source>
        <dbReference type="Proteomes" id="UP001342631"/>
    </source>
</evidence>
<protein>
    <recommendedName>
        <fullName evidence="5">Transglutaminase domain-containing protein</fullName>
    </recommendedName>
</protein>
<keyword evidence="4" id="KW-1185">Reference proteome</keyword>
<evidence type="ECO:0008006" key="5">
    <source>
        <dbReference type="Google" id="ProtNLM"/>
    </source>
</evidence>
<organism evidence="3 4">
    <name type="scientific">Corallococcus caeni</name>
    <dbReference type="NCBI Taxonomy" id="3082388"/>
    <lineage>
        <taxon>Bacteria</taxon>
        <taxon>Pseudomonadati</taxon>
        <taxon>Myxococcota</taxon>
        <taxon>Myxococcia</taxon>
        <taxon>Myxococcales</taxon>
        <taxon>Cystobacterineae</taxon>
        <taxon>Myxococcaceae</taxon>
        <taxon>Corallococcus</taxon>
    </lineage>
</organism>
<sequence length="375" mass="39350">MKALLAIAMLALPVIPASTGAEPARAGSPARFVFAWRGVPVGTVGLSLDAGRFTYTSRHLHVREGRAGERVREVTLRVDASGRVTDADAVPQALWLWRGPPPEGCVKGREELSGQEGPHCVTKRSPTSAEGTMLGARFLARYDDQGQLQALEVGDSRFTRAAPGERLRAPPELFAEGVPVEGGTEGALRLVPGGQARPSGGVEDARSPAPVGQARGASATREEGLSLAVPSRLPEMTEWTAGEARALSAKVHAAFPDKGPTAADWRSGGEGEAGGCLAHALRFASLARARGQRVGLVHGLLVVDGGAARPHAWVRVALRGGGTLDLDPTSLDAVRPDTHLALALVPPDGPGLEAGERWLSLLRGDWRVVRATRTE</sequence>
<name>A0ABQ6QS62_9BACT</name>
<dbReference type="RefSeq" id="WP_338277673.1">
    <property type="nucleotide sequence ID" value="NZ_BTTX01000003.1"/>
</dbReference>
<proteinExistence type="predicted"/>
<evidence type="ECO:0000256" key="1">
    <source>
        <dbReference type="SAM" id="MobiDB-lite"/>
    </source>
</evidence>
<evidence type="ECO:0000313" key="3">
    <source>
        <dbReference type="EMBL" id="GMU06859.1"/>
    </source>
</evidence>
<feature type="signal peptide" evidence="2">
    <location>
        <begin position="1"/>
        <end position="20"/>
    </location>
</feature>
<evidence type="ECO:0000256" key="2">
    <source>
        <dbReference type="SAM" id="SignalP"/>
    </source>
</evidence>
<dbReference type="EMBL" id="BTTX01000003">
    <property type="protein sequence ID" value="GMU06859.1"/>
    <property type="molecule type" value="Genomic_DNA"/>
</dbReference>
<feature type="region of interest" description="Disordered" evidence="1">
    <location>
        <begin position="194"/>
        <end position="224"/>
    </location>
</feature>
<keyword evidence="2" id="KW-0732">Signal</keyword>